<dbReference type="InterPro" id="IPR007353">
    <property type="entry name" value="DUF421"/>
</dbReference>
<comment type="caution">
    <text evidence="9">The sequence shown here is derived from an EMBL/GenBank/DDBJ whole genome shotgun (WGS) entry which is preliminary data.</text>
</comment>
<comment type="subcellular location">
    <subcellularLocation>
        <location evidence="1">Cell membrane</location>
        <topology evidence="1">Multi-pass membrane protein</topology>
    </subcellularLocation>
</comment>
<evidence type="ECO:0000256" key="5">
    <source>
        <dbReference type="ARBA" id="ARBA00022989"/>
    </source>
</evidence>
<feature type="transmembrane region" description="Helical" evidence="7">
    <location>
        <begin position="6"/>
        <end position="26"/>
    </location>
</feature>
<name>A0ABU0AF32_9BACI</name>
<keyword evidence="5 7" id="KW-1133">Transmembrane helix</keyword>
<sequence length="217" mass="25182">MEEYLIVIFRTLFLYGLIISIYRIMGKREIGELSILDLVISIMIAELAVVAIEKSEESLFRSVLPMLILMIVQIILAFWSLKSKKLRDVIDGSPTIIINKGKIDENAMKKQRYNFDDLLLQLREKNIARISDVEYAILESSGSLSVFEKTPGENEPTEITVPLIMDGNIQHENLTVISKNEVWLREELRKRGYTRIEKISFCSFENQQFYIDIKDEK</sequence>
<feature type="transmembrane region" description="Helical" evidence="7">
    <location>
        <begin position="33"/>
        <end position="52"/>
    </location>
</feature>
<evidence type="ECO:0000256" key="4">
    <source>
        <dbReference type="ARBA" id="ARBA00022692"/>
    </source>
</evidence>
<dbReference type="PANTHER" id="PTHR34582:SF6">
    <property type="entry name" value="UPF0702 TRANSMEMBRANE PROTEIN YCAP"/>
    <property type="match status" value="1"/>
</dbReference>
<dbReference type="Pfam" id="PF04239">
    <property type="entry name" value="DUF421"/>
    <property type="match status" value="1"/>
</dbReference>
<evidence type="ECO:0000256" key="6">
    <source>
        <dbReference type="ARBA" id="ARBA00023136"/>
    </source>
</evidence>
<dbReference type="Proteomes" id="UP001238088">
    <property type="component" value="Unassembled WGS sequence"/>
</dbReference>
<gene>
    <name evidence="9" type="ORF">J2S17_001739</name>
</gene>
<reference evidence="9 10" key="1">
    <citation type="submission" date="2023-07" db="EMBL/GenBank/DDBJ databases">
        <title>Genomic Encyclopedia of Type Strains, Phase IV (KMG-IV): sequencing the most valuable type-strain genomes for metagenomic binning, comparative biology and taxonomic classification.</title>
        <authorList>
            <person name="Goeker M."/>
        </authorList>
    </citation>
    <scope>NUCLEOTIDE SEQUENCE [LARGE SCALE GENOMIC DNA]</scope>
    <source>
        <strain evidence="9 10">DSM 23494</strain>
    </source>
</reference>
<dbReference type="RefSeq" id="WP_307473797.1">
    <property type="nucleotide sequence ID" value="NZ_JAUSUB010000006.1"/>
</dbReference>
<evidence type="ECO:0000313" key="9">
    <source>
        <dbReference type="EMBL" id="MDQ0269867.1"/>
    </source>
</evidence>
<dbReference type="EMBL" id="JAUSUB010000006">
    <property type="protein sequence ID" value="MDQ0269867.1"/>
    <property type="molecule type" value="Genomic_DNA"/>
</dbReference>
<evidence type="ECO:0000256" key="2">
    <source>
        <dbReference type="ARBA" id="ARBA00006448"/>
    </source>
</evidence>
<evidence type="ECO:0000256" key="7">
    <source>
        <dbReference type="SAM" id="Phobius"/>
    </source>
</evidence>
<dbReference type="PANTHER" id="PTHR34582">
    <property type="entry name" value="UPF0702 TRANSMEMBRANE PROTEIN YCAP"/>
    <property type="match status" value="1"/>
</dbReference>
<dbReference type="InterPro" id="IPR023090">
    <property type="entry name" value="UPF0702_alpha/beta_dom_sf"/>
</dbReference>
<dbReference type="Gene3D" id="3.30.240.20">
    <property type="entry name" value="bsu07140 like domains"/>
    <property type="match status" value="2"/>
</dbReference>
<evidence type="ECO:0000256" key="1">
    <source>
        <dbReference type="ARBA" id="ARBA00004651"/>
    </source>
</evidence>
<organism evidence="9 10">
    <name type="scientific">Cytobacillus purgationiresistens</name>
    <dbReference type="NCBI Taxonomy" id="863449"/>
    <lineage>
        <taxon>Bacteria</taxon>
        <taxon>Bacillati</taxon>
        <taxon>Bacillota</taxon>
        <taxon>Bacilli</taxon>
        <taxon>Bacillales</taxon>
        <taxon>Bacillaceae</taxon>
        <taxon>Cytobacillus</taxon>
    </lineage>
</organism>
<comment type="similarity">
    <text evidence="2">Belongs to the UPF0702 family.</text>
</comment>
<proteinExistence type="inferred from homology"/>
<accession>A0ABU0AF32</accession>
<keyword evidence="4 7" id="KW-0812">Transmembrane</keyword>
<protein>
    <submittedName>
        <fullName evidence="9">Uncharacterized membrane protein YcaP (DUF421 family)</fullName>
    </submittedName>
</protein>
<evidence type="ECO:0000256" key="3">
    <source>
        <dbReference type="ARBA" id="ARBA00022475"/>
    </source>
</evidence>
<evidence type="ECO:0000313" key="10">
    <source>
        <dbReference type="Proteomes" id="UP001238088"/>
    </source>
</evidence>
<feature type="domain" description="YetF C-terminal" evidence="8">
    <location>
        <begin position="82"/>
        <end position="204"/>
    </location>
</feature>
<keyword evidence="3" id="KW-1003">Cell membrane</keyword>
<keyword evidence="6 7" id="KW-0472">Membrane</keyword>
<keyword evidence="10" id="KW-1185">Reference proteome</keyword>
<evidence type="ECO:0000259" key="8">
    <source>
        <dbReference type="Pfam" id="PF04239"/>
    </source>
</evidence>
<feature type="transmembrane region" description="Helical" evidence="7">
    <location>
        <begin position="58"/>
        <end position="79"/>
    </location>
</feature>